<feature type="transmembrane region" description="Helical" evidence="1">
    <location>
        <begin position="6"/>
        <end position="22"/>
    </location>
</feature>
<evidence type="ECO:0000256" key="1">
    <source>
        <dbReference type="SAM" id="Phobius"/>
    </source>
</evidence>
<keyword evidence="1" id="KW-0812">Transmembrane</keyword>
<dbReference type="AlphaFoldDB" id="A0A2V4TSC3"/>
<dbReference type="EMBL" id="QJSQ01000015">
    <property type="protein sequence ID" value="PYE21312.1"/>
    <property type="molecule type" value="Genomic_DNA"/>
</dbReference>
<keyword evidence="1" id="KW-1133">Transmembrane helix</keyword>
<reference evidence="2 3" key="1">
    <citation type="submission" date="2018-06" db="EMBL/GenBank/DDBJ databases">
        <title>Genomic Encyclopedia of Type Strains, Phase IV (KMG-V): Genome sequencing to study the core and pangenomes of soil and plant-associated prokaryotes.</title>
        <authorList>
            <person name="Whitman W."/>
        </authorList>
    </citation>
    <scope>NUCLEOTIDE SEQUENCE [LARGE SCALE GENOMIC DNA]</scope>
    <source>
        <strain evidence="2 3">SRCL-318</strain>
    </source>
</reference>
<accession>A0A2V4TSC3</accession>
<name>A0A2V4TSC3_9BURK</name>
<keyword evidence="1" id="KW-0472">Membrane</keyword>
<dbReference type="RefSeq" id="WP_133791883.1">
    <property type="nucleotide sequence ID" value="NZ_QJSQ01000015.1"/>
</dbReference>
<gene>
    <name evidence="2" type="ORF">C7410_115155</name>
</gene>
<proteinExistence type="predicted"/>
<comment type="caution">
    <text evidence="2">The sequence shown here is derived from an EMBL/GenBank/DDBJ whole genome shotgun (WGS) entry which is preliminary data.</text>
</comment>
<sequence length="122" mass="13654">MPMLDCFAGMIAWIVIFYGLSGQMQWERSRSADLLRAGRVNAWLAMLSLFMLSVRSIAEQHIRIVVAMLASILNRLRARLRLHIGLTDPNLIAFRLVPPGGRARLSVTRIISPGGRQMLAGR</sequence>
<dbReference type="Proteomes" id="UP000247772">
    <property type="component" value="Unassembled WGS sequence"/>
</dbReference>
<dbReference type="OrthoDB" id="9094884at2"/>
<protein>
    <submittedName>
        <fullName evidence="2">Uncharacterized protein</fullName>
    </submittedName>
</protein>
<feature type="transmembrane region" description="Helical" evidence="1">
    <location>
        <begin position="34"/>
        <end position="54"/>
    </location>
</feature>
<evidence type="ECO:0000313" key="2">
    <source>
        <dbReference type="EMBL" id="PYE21312.1"/>
    </source>
</evidence>
<organism evidence="2 3">
    <name type="scientific">Paraburkholderia silvatlantica</name>
    <dbReference type="NCBI Taxonomy" id="321895"/>
    <lineage>
        <taxon>Bacteria</taxon>
        <taxon>Pseudomonadati</taxon>
        <taxon>Pseudomonadota</taxon>
        <taxon>Betaproteobacteria</taxon>
        <taxon>Burkholderiales</taxon>
        <taxon>Burkholderiaceae</taxon>
        <taxon>Paraburkholderia</taxon>
    </lineage>
</organism>
<evidence type="ECO:0000313" key="3">
    <source>
        <dbReference type="Proteomes" id="UP000247772"/>
    </source>
</evidence>